<dbReference type="PANTHER" id="PTHR13812:SF19">
    <property type="entry name" value="KETIMINE REDUCTASE MU-CRYSTALLIN"/>
    <property type="match status" value="1"/>
</dbReference>
<dbReference type="RefSeq" id="WP_165102623.1">
    <property type="nucleotide sequence ID" value="NZ_CP049056.1"/>
</dbReference>
<organism evidence="1 2">
    <name type="scientific">Pikeienuella piscinae</name>
    <dbReference type="NCBI Taxonomy" id="2748098"/>
    <lineage>
        <taxon>Bacteria</taxon>
        <taxon>Pseudomonadati</taxon>
        <taxon>Pseudomonadota</taxon>
        <taxon>Alphaproteobacteria</taxon>
        <taxon>Rhodobacterales</taxon>
        <taxon>Paracoccaceae</taxon>
        <taxon>Pikeienuella</taxon>
    </lineage>
</organism>
<dbReference type="InterPro" id="IPR036291">
    <property type="entry name" value="NAD(P)-bd_dom_sf"/>
</dbReference>
<dbReference type="SUPFAM" id="SSF51735">
    <property type="entry name" value="NAD(P)-binding Rossmann-fold domains"/>
    <property type="match status" value="1"/>
</dbReference>
<dbReference type="PANTHER" id="PTHR13812">
    <property type="entry name" value="KETIMINE REDUCTASE MU-CRYSTALLIN"/>
    <property type="match status" value="1"/>
</dbReference>
<reference evidence="1 2" key="1">
    <citation type="submission" date="2020-02" db="EMBL/GenBank/DDBJ databases">
        <title>complete genome sequence of Rhodobacteraceae bacterium.</title>
        <authorList>
            <person name="Park J."/>
            <person name="Kim Y.-S."/>
            <person name="Kim K.-H."/>
        </authorList>
    </citation>
    <scope>NUCLEOTIDE SEQUENCE [LARGE SCALE GENOMIC DNA]</scope>
    <source>
        <strain evidence="1 2">RR4-56</strain>
    </source>
</reference>
<dbReference type="Pfam" id="PF02423">
    <property type="entry name" value="OCD_Mu_crystall"/>
    <property type="match status" value="1"/>
</dbReference>
<name>A0A7M3T698_9RHOB</name>
<protein>
    <submittedName>
        <fullName evidence="1">Ornithine cyclodeaminase family protein</fullName>
    </submittedName>
</protein>
<dbReference type="Gene3D" id="3.40.50.720">
    <property type="entry name" value="NAD(P)-binding Rossmann-like Domain"/>
    <property type="match status" value="1"/>
</dbReference>
<sequence length="341" mass="37425">MTAETPAAEPSVYLDYLNRWDIEALHFSDQEILAAAEQGLLMQGRGETEIEPRTHIRPRAGADGHFNVLRGWIGGDVDSAGVKVVGDFVENYREGRPSEYGLLTLFDPRIGAPKALIDATGITEMRTGAITALGAKHLAPRNPKVLGHIGARGTAYWNVRLLCGLFDFDEVRIHSRRPESREGFAARLEADLGRKIIVTEDWRSCLEGADIMVEASRLPEPSPHFLTEWVKPGALVIPYGTMSAVELSLTDIMDKVVMDDWGQAHGVFGALRAHVDAGKLTAETLHAELGEIIAGLKSGRESEDETILFWHRGLSLSDIALGHAMLAKAKKIGVGQRLRFY</sequence>
<proteinExistence type="predicted"/>
<dbReference type="Proteomes" id="UP000503336">
    <property type="component" value="Chromosome"/>
</dbReference>
<keyword evidence="2" id="KW-1185">Reference proteome</keyword>
<evidence type="ECO:0000313" key="2">
    <source>
        <dbReference type="Proteomes" id="UP000503336"/>
    </source>
</evidence>
<accession>A0A7M3T698</accession>
<dbReference type="Gene3D" id="3.30.1780.10">
    <property type="entry name" value="ornithine cyclodeaminase, domain 1"/>
    <property type="match status" value="1"/>
</dbReference>
<dbReference type="EMBL" id="CP049056">
    <property type="protein sequence ID" value="QIE57529.1"/>
    <property type="molecule type" value="Genomic_DNA"/>
</dbReference>
<dbReference type="GO" id="GO:0005737">
    <property type="term" value="C:cytoplasm"/>
    <property type="evidence" value="ECO:0007669"/>
    <property type="project" value="TreeGrafter"/>
</dbReference>
<evidence type="ECO:0000313" key="1">
    <source>
        <dbReference type="EMBL" id="QIE57529.1"/>
    </source>
</evidence>
<dbReference type="InterPro" id="IPR023401">
    <property type="entry name" value="ODC_N"/>
</dbReference>
<dbReference type="InterPro" id="IPR003462">
    <property type="entry name" value="ODC_Mu_crystall"/>
</dbReference>
<dbReference type="KEGG" id="hdh:G5B40_20010"/>
<dbReference type="AlphaFoldDB" id="A0A7M3T698"/>
<gene>
    <name evidence="1" type="ORF">G5B40_20010</name>
</gene>
<dbReference type="PIRSF" id="PIRSF001439">
    <property type="entry name" value="CryM"/>
    <property type="match status" value="1"/>
</dbReference>